<organism evidence="1 2">
    <name type="scientific">Brachionus plicatilis</name>
    <name type="common">Marine rotifer</name>
    <name type="synonym">Brachionus muelleri</name>
    <dbReference type="NCBI Taxonomy" id="10195"/>
    <lineage>
        <taxon>Eukaryota</taxon>
        <taxon>Metazoa</taxon>
        <taxon>Spiralia</taxon>
        <taxon>Gnathifera</taxon>
        <taxon>Rotifera</taxon>
        <taxon>Eurotatoria</taxon>
        <taxon>Monogononta</taxon>
        <taxon>Pseudotrocha</taxon>
        <taxon>Ploima</taxon>
        <taxon>Brachionidae</taxon>
        <taxon>Brachionus</taxon>
    </lineage>
</organism>
<accession>A0A3M7RF43</accession>
<comment type="caution">
    <text evidence="1">The sequence shown here is derived from an EMBL/GenBank/DDBJ whole genome shotgun (WGS) entry which is preliminary data.</text>
</comment>
<evidence type="ECO:0000313" key="1">
    <source>
        <dbReference type="EMBL" id="RNA22054.1"/>
    </source>
</evidence>
<evidence type="ECO:0000313" key="2">
    <source>
        <dbReference type="Proteomes" id="UP000276133"/>
    </source>
</evidence>
<sequence length="72" mass="8329">MYVVRHNTALSLVSELLQSIGQKDTRFQGFVFSERYLELIDLTINNLNNDFKISVDKNNKFISAIGQIYIKC</sequence>
<dbReference type="AlphaFoldDB" id="A0A3M7RF43"/>
<gene>
    <name evidence="1" type="ORF">BpHYR1_032984</name>
</gene>
<dbReference type="EMBL" id="REGN01003547">
    <property type="protein sequence ID" value="RNA22054.1"/>
    <property type="molecule type" value="Genomic_DNA"/>
</dbReference>
<protein>
    <submittedName>
        <fullName evidence="1">Uncharacterized protein</fullName>
    </submittedName>
</protein>
<reference evidence="1 2" key="1">
    <citation type="journal article" date="2018" name="Sci. Rep.">
        <title>Genomic signatures of local adaptation to the degree of environmental predictability in rotifers.</title>
        <authorList>
            <person name="Franch-Gras L."/>
            <person name="Hahn C."/>
            <person name="Garcia-Roger E.M."/>
            <person name="Carmona M.J."/>
            <person name="Serra M."/>
            <person name="Gomez A."/>
        </authorList>
    </citation>
    <scope>NUCLEOTIDE SEQUENCE [LARGE SCALE GENOMIC DNA]</scope>
    <source>
        <strain evidence="1">HYR1</strain>
    </source>
</reference>
<keyword evidence="2" id="KW-1185">Reference proteome</keyword>
<dbReference type="Proteomes" id="UP000276133">
    <property type="component" value="Unassembled WGS sequence"/>
</dbReference>
<name>A0A3M7RF43_BRAPC</name>
<proteinExistence type="predicted"/>